<accession>A0A0E1RX39</accession>
<gene>
    <name evidence="2" type="ORF">CIMG_13162</name>
</gene>
<dbReference type="AlphaFoldDB" id="A0A0E1RX39"/>
<evidence type="ECO:0000313" key="2">
    <source>
        <dbReference type="EMBL" id="EAS30053.2"/>
    </source>
</evidence>
<sequence>MVKSEEPGLIIGNYSLLQLLALPQSSSSQHSIQDIARSSPTASSPQDLLKGLQSPRSSRDVPMSGMSMPHSCNMLGASIHSEAGYDGMPCQSSKDGNGQVAALMRNSGKLHEQEIFIFSN</sequence>
<dbReference type="RefSeq" id="XP_001241636.2">
    <property type="nucleotide sequence ID" value="XM_001241635.2"/>
</dbReference>
<dbReference type="VEuPathDB" id="FungiDB:CIMG_13162"/>
<feature type="region of interest" description="Disordered" evidence="1">
    <location>
        <begin position="28"/>
        <end position="73"/>
    </location>
</feature>
<keyword evidence="3" id="KW-1185">Reference proteome</keyword>
<reference evidence="3" key="2">
    <citation type="journal article" date="2010" name="Genome Res.">
        <title>Population genomic sequencing of Coccidioides fungi reveals recent hybridization and transposon control.</title>
        <authorList>
            <person name="Neafsey D.E."/>
            <person name="Barker B.M."/>
            <person name="Sharpton T.J."/>
            <person name="Stajich J.E."/>
            <person name="Park D.J."/>
            <person name="Whiston E."/>
            <person name="Hung C.-Y."/>
            <person name="McMahan C."/>
            <person name="White J."/>
            <person name="Sykes S."/>
            <person name="Heiman D."/>
            <person name="Young S."/>
            <person name="Zeng Q."/>
            <person name="Abouelleil A."/>
            <person name="Aftuck L."/>
            <person name="Bessette D."/>
            <person name="Brown A."/>
            <person name="FitzGerald M."/>
            <person name="Lui A."/>
            <person name="Macdonald J.P."/>
            <person name="Priest M."/>
            <person name="Orbach M.J."/>
            <person name="Galgiani J.N."/>
            <person name="Kirkland T.N."/>
            <person name="Cole G.T."/>
            <person name="Birren B.W."/>
            <person name="Henn M.R."/>
            <person name="Taylor J.W."/>
            <person name="Rounsley S.D."/>
        </authorList>
    </citation>
    <scope>GENOME REANNOTATION</scope>
    <source>
        <strain evidence="3">RS</strain>
    </source>
</reference>
<evidence type="ECO:0000313" key="3">
    <source>
        <dbReference type="Proteomes" id="UP000001261"/>
    </source>
</evidence>
<dbReference type="Proteomes" id="UP000001261">
    <property type="component" value="Unassembled WGS sequence"/>
</dbReference>
<dbReference type="KEGG" id="cim:CIMG_13162"/>
<name>A0A0E1RX39_COCIM</name>
<dbReference type="GeneID" id="24164789"/>
<organism evidence="2 3">
    <name type="scientific">Coccidioides immitis (strain RS)</name>
    <name type="common">Valley fever fungus</name>
    <dbReference type="NCBI Taxonomy" id="246410"/>
    <lineage>
        <taxon>Eukaryota</taxon>
        <taxon>Fungi</taxon>
        <taxon>Dikarya</taxon>
        <taxon>Ascomycota</taxon>
        <taxon>Pezizomycotina</taxon>
        <taxon>Eurotiomycetes</taxon>
        <taxon>Eurotiomycetidae</taxon>
        <taxon>Onygenales</taxon>
        <taxon>Onygenaceae</taxon>
        <taxon>Coccidioides</taxon>
    </lineage>
</organism>
<dbReference type="EMBL" id="GG704913">
    <property type="protein sequence ID" value="EAS30053.2"/>
    <property type="molecule type" value="Genomic_DNA"/>
</dbReference>
<dbReference type="InParanoid" id="A0A0E1RX39"/>
<proteinExistence type="predicted"/>
<protein>
    <submittedName>
        <fullName evidence="2">Uncharacterized protein</fullName>
    </submittedName>
</protein>
<evidence type="ECO:0000256" key="1">
    <source>
        <dbReference type="SAM" id="MobiDB-lite"/>
    </source>
</evidence>
<feature type="compositionally biased region" description="Polar residues" evidence="1">
    <location>
        <begin position="36"/>
        <end position="46"/>
    </location>
</feature>
<reference evidence="3" key="1">
    <citation type="journal article" date="2009" name="Genome Res.">
        <title>Comparative genomic analyses of the human fungal pathogens Coccidioides and their relatives.</title>
        <authorList>
            <person name="Sharpton T.J."/>
            <person name="Stajich J.E."/>
            <person name="Rounsley S.D."/>
            <person name="Gardner M.J."/>
            <person name="Wortman J.R."/>
            <person name="Jordar V.S."/>
            <person name="Maiti R."/>
            <person name="Kodira C.D."/>
            <person name="Neafsey D.E."/>
            <person name="Zeng Q."/>
            <person name="Hung C.-Y."/>
            <person name="McMahan C."/>
            <person name="Muszewska A."/>
            <person name="Grynberg M."/>
            <person name="Mandel M.A."/>
            <person name="Kellner E.M."/>
            <person name="Barker B.M."/>
            <person name="Galgiani J.N."/>
            <person name="Orbach M.J."/>
            <person name="Kirkland T.N."/>
            <person name="Cole G.T."/>
            <person name="Henn M.R."/>
            <person name="Birren B.W."/>
            <person name="Taylor J.W."/>
        </authorList>
    </citation>
    <scope>NUCLEOTIDE SEQUENCE [LARGE SCALE GENOMIC DNA]</scope>
    <source>
        <strain evidence="3">RS</strain>
    </source>
</reference>